<dbReference type="Gene3D" id="2.40.30.10">
    <property type="entry name" value="Translation factors"/>
    <property type="match status" value="1"/>
</dbReference>
<name>A0A6N6NQV4_9ACTN</name>
<dbReference type="PANTHER" id="PTHR42887:SF2">
    <property type="entry name" value="OS12G0638800 PROTEIN"/>
    <property type="match status" value="1"/>
</dbReference>
<proteinExistence type="predicted"/>
<dbReference type="OrthoDB" id="9773233at2"/>
<keyword evidence="3" id="KW-0274">FAD</keyword>
<dbReference type="Gene3D" id="1.10.8.260">
    <property type="entry name" value="HI0933 insert domain-like"/>
    <property type="match status" value="1"/>
</dbReference>
<keyword evidence="7" id="KW-1185">Reference proteome</keyword>
<feature type="domain" description="RsdA/BaiN/AoA(So)-like insert" evidence="5">
    <location>
        <begin position="221"/>
        <end position="376"/>
    </location>
</feature>
<protein>
    <submittedName>
        <fullName evidence="6">Aminoacetone oxidase family FAD-binding enzyme</fullName>
    </submittedName>
</protein>
<dbReference type="InterPro" id="IPR055178">
    <property type="entry name" value="RsdA/BaiN/AoA(So)-like_dom"/>
</dbReference>
<dbReference type="NCBIfam" id="TIGR00275">
    <property type="entry name" value="aminoacetone oxidase family FAD-binding enzyme"/>
    <property type="match status" value="1"/>
</dbReference>
<evidence type="ECO:0000256" key="2">
    <source>
        <dbReference type="ARBA" id="ARBA00022630"/>
    </source>
</evidence>
<sequence>MKKIAIIGGGAAGLAAAIAAGNELARLGAADECEIVLFEADPERVGRSILATGNGRCNFSNAHIDPACYRNADFVEAALRSLARLSEVSEWGSVQPVGAYGASAQGRAQPAGAFEAPVQRFFSDLGLMWREEGEGRMYPAANKASSVLDVLRAGAAAAQVRFAFGRTLSRIDAPTRAKGLLHLRFSDGSIEHADAVVVCVGGRAVSGVDFPAGIHVEPTRPVLGPLATDSRITRQLNNIRVKCAVSLERSGSLVAREEGELLFRDYGVSGVCVFNLSRLACEGDVLSIDFLPHMPAAERDAWLFARRKHLSARLGENGQITAENVLRGAMLPQVAQVLCKCAGIDPARPLSKKDVLALSRVIGGLCLTVRGIGDAKQCQVSRGGLSVAAFDSQTMEAVCASGLFAAGEALDVDAPCGGYNLHWAWSSGLLAGVSAARSVVSADGEGEGE</sequence>
<dbReference type="InterPro" id="IPR004792">
    <property type="entry name" value="BaiN-like"/>
</dbReference>
<evidence type="ECO:0000256" key="3">
    <source>
        <dbReference type="ARBA" id="ARBA00022827"/>
    </source>
</evidence>
<keyword evidence="2" id="KW-0285">Flavoprotein</keyword>
<comment type="caution">
    <text evidence="6">The sequence shown here is derived from an EMBL/GenBank/DDBJ whole genome shotgun (WGS) entry which is preliminary data.</text>
</comment>
<dbReference type="RefSeq" id="WP_158049794.1">
    <property type="nucleotide sequence ID" value="NZ_WAJR01000015.1"/>
</dbReference>
<accession>A0A6N6NQV4</accession>
<dbReference type="InterPro" id="IPR023166">
    <property type="entry name" value="BaiN-like_dom_sf"/>
</dbReference>
<dbReference type="InterPro" id="IPR057661">
    <property type="entry name" value="RsdA/BaiN/AoA(So)_Rossmann"/>
</dbReference>
<evidence type="ECO:0000313" key="6">
    <source>
        <dbReference type="EMBL" id="KAB1640278.1"/>
    </source>
</evidence>
<organism evidence="6 7">
    <name type="scientific">Ellagibacter isourolithinifaciens</name>
    <dbReference type="NCBI Taxonomy" id="2137581"/>
    <lineage>
        <taxon>Bacteria</taxon>
        <taxon>Bacillati</taxon>
        <taxon>Actinomycetota</taxon>
        <taxon>Coriobacteriia</taxon>
        <taxon>Eggerthellales</taxon>
        <taxon>Eggerthellaceae</taxon>
        <taxon>Ellagibacter</taxon>
    </lineage>
</organism>
<dbReference type="InterPro" id="IPR036188">
    <property type="entry name" value="FAD/NAD-bd_sf"/>
</dbReference>
<comment type="cofactor">
    <cofactor evidence="1">
        <name>FAD</name>
        <dbReference type="ChEBI" id="CHEBI:57692"/>
    </cofactor>
</comment>
<reference evidence="6 7" key="1">
    <citation type="submission" date="2019-09" db="EMBL/GenBank/DDBJ databases">
        <title>Whole genome shotgun sequencing (WGS) of Ellagibacter isourolithinifaciens DSM 104140(T) and Adlercreutzia muris DSM 29508(T).</title>
        <authorList>
            <person name="Stoll D.A."/>
            <person name="Danylec N."/>
            <person name="Huch M."/>
        </authorList>
    </citation>
    <scope>NUCLEOTIDE SEQUENCE [LARGE SCALE GENOMIC DNA]</scope>
    <source>
        <strain evidence="6 7">DSM 104140</strain>
    </source>
</reference>
<evidence type="ECO:0000259" key="4">
    <source>
        <dbReference type="Pfam" id="PF03486"/>
    </source>
</evidence>
<evidence type="ECO:0000313" key="7">
    <source>
        <dbReference type="Proteomes" id="UP000468668"/>
    </source>
</evidence>
<feature type="domain" description="RsdA/BaiN/AoA(So)-like Rossmann fold-like" evidence="4">
    <location>
        <begin position="119"/>
        <end position="432"/>
    </location>
</feature>
<evidence type="ECO:0000256" key="1">
    <source>
        <dbReference type="ARBA" id="ARBA00001974"/>
    </source>
</evidence>
<dbReference type="Gene3D" id="3.50.50.60">
    <property type="entry name" value="FAD/NAD(P)-binding domain"/>
    <property type="match status" value="2"/>
</dbReference>
<dbReference type="PANTHER" id="PTHR42887">
    <property type="entry name" value="OS12G0638800 PROTEIN"/>
    <property type="match status" value="1"/>
</dbReference>
<dbReference type="EMBL" id="WAJR01000015">
    <property type="protein sequence ID" value="KAB1640278.1"/>
    <property type="molecule type" value="Genomic_DNA"/>
</dbReference>
<dbReference type="GeneID" id="98658138"/>
<evidence type="ECO:0000259" key="5">
    <source>
        <dbReference type="Pfam" id="PF22780"/>
    </source>
</evidence>
<dbReference type="AlphaFoldDB" id="A0A6N6NQV4"/>
<dbReference type="Proteomes" id="UP000468668">
    <property type="component" value="Unassembled WGS sequence"/>
</dbReference>
<dbReference type="SUPFAM" id="SSF51905">
    <property type="entry name" value="FAD/NAD(P)-binding domain"/>
    <property type="match status" value="1"/>
</dbReference>
<gene>
    <name evidence="6" type="ORF">F8C90_06920</name>
</gene>
<dbReference type="Pfam" id="PF22780">
    <property type="entry name" value="HI0933_like_1st"/>
    <property type="match status" value="1"/>
</dbReference>
<dbReference type="SUPFAM" id="SSF160996">
    <property type="entry name" value="HI0933 insert domain-like"/>
    <property type="match status" value="1"/>
</dbReference>
<dbReference type="Pfam" id="PF03486">
    <property type="entry name" value="HI0933_like"/>
    <property type="match status" value="1"/>
</dbReference>